<keyword evidence="3" id="KW-1188">Viral release from host cell</keyword>
<keyword evidence="9" id="KW-0547">Nucleotide-binding</keyword>
<evidence type="ECO:0000259" key="25">
    <source>
        <dbReference type="PROSITE" id="PS50994"/>
    </source>
</evidence>
<proteinExistence type="predicted"/>
<dbReference type="Proteomes" id="UP000765509">
    <property type="component" value="Unassembled WGS sequence"/>
</dbReference>
<evidence type="ECO:0000256" key="20">
    <source>
        <dbReference type="ARBA" id="ARBA00048173"/>
    </source>
</evidence>
<dbReference type="PANTHER" id="PTHR42648">
    <property type="entry name" value="TRANSPOSASE, PUTATIVE-RELATED"/>
    <property type="match status" value="1"/>
</dbReference>
<dbReference type="InterPro" id="IPR001584">
    <property type="entry name" value="Integrase_cat-core"/>
</dbReference>
<dbReference type="InterPro" id="IPR036875">
    <property type="entry name" value="Znf_CCHC_sf"/>
</dbReference>
<dbReference type="PROSITE" id="PS50994">
    <property type="entry name" value="INTEGRASE"/>
    <property type="match status" value="1"/>
</dbReference>
<dbReference type="GO" id="GO:0032196">
    <property type="term" value="P:transposition"/>
    <property type="evidence" value="ECO:0007669"/>
    <property type="project" value="UniProtKB-KW"/>
</dbReference>
<keyword evidence="14" id="KW-0694">RNA-binding</keyword>
<dbReference type="GO" id="GO:0003723">
    <property type="term" value="F:RNA binding"/>
    <property type="evidence" value="ECO:0007669"/>
    <property type="project" value="UniProtKB-KW"/>
</dbReference>
<evidence type="ECO:0000256" key="1">
    <source>
        <dbReference type="ARBA" id="ARBA00002180"/>
    </source>
</evidence>
<dbReference type="InterPro" id="IPR054722">
    <property type="entry name" value="PolX-like_BBD"/>
</dbReference>
<evidence type="ECO:0008006" key="28">
    <source>
        <dbReference type="Google" id="ProtNLM"/>
    </source>
</evidence>
<evidence type="ECO:0000256" key="18">
    <source>
        <dbReference type="ARBA" id="ARBA00023113"/>
    </source>
</evidence>
<accession>A0A9Q3FDT8</accession>
<keyword evidence="8" id="KW-0479">Metal-binding</keyword>
<keyword evidence="22" id="KW-0862">Zinc</keyword>
<evidence type="ECO:0000256" key="21">
    <source>
        <dbReference type="ARBA" id="ARBA00049244"/>
    </source>
</evidence>
<keyword evidence="6" id="KW-0548">Nucleotidyltransferase</keyword>
<evidence type="ECO:0000256" key="7">
    <source>
        <dbReference type="ARBA" id="ARBA00022722"/>
    </source>
</evidence>
<evidence type="ECO:0000256" key="13">
    <source>
        <dbReference type="ARBA" id="ARBA00022842"/>
    </source>
</evidence>
<keyword evidence="11" id="KW-0378">Hydrolase</keyword>
<dbReference type="OrthoDB" id="2518964at2759"/>
<dbReference type="PANTHER" id="PTHR42648:SF11">
    <property type="entry name" value="TRANSPOSON TY4-P GAG-POL POLYPROTEIN"/>
    <property type="match status" value="1"/>
</dbReference>
<dbReference type="SMART" id="SM00343">
    <property type="entry name" value="ZnF_C2HC"/>
    <property type="match status" value="1"/>
</dbReference>
<dbReference type="EMBL" id="AVOT02041169">
    <property type="protein sequence ID" value="MBW0536437.1"/>
    <property type="molecule type" value="Genomic_DNA"/>
</dbReference>
<evidence type="ECO:0000313" key="26">
    <source>
        <dbReference type="EMBL" id="MBW0536437.1"/>
    </source>
</evidence>
<dbReference type="GO" id="GO:0008233">
    <property type="term" value="F:peptidase activity"/>
    <property type="evidence" value="ECO:0007669"/>
    <property type="project" value="UniProtKB-KW"/>
</dbReference>
<gene>
    <name evidence="26" type="ORF">O181_076152</name>
</gene>
<keyword evidence="12" id="KW-0067">ATP-binding</keyword>
<keyword evidence="27" id="KW-1185">Reference proteome</keyword>
<comment type="caution">
    <text evidence="26">The sequence shown here is derived from an EMBL/GenBank/DDBJ whole genome shotgun (WGS) entry which is preliminary data.</text>
</comment>
<dbReference type="Pfam" id="PF00665">
    <property type="entry name" value="rve"/>
    <property type="match status" value="1"/>
</dbReference>
<name>A0A9Q3FDT8_9BASI</name>
<evidence type="ECO:0000256" key="17">
    <source>
        <dbReference type="ARBA" id="ARBA00022932"/>
    </source>
</evidence>
<dbReference type="GO" id="GO:0008270">
    <property type="term" value="F:zinc ion binding"/>
    <property type="evidence" value="ECO:0007669"/>
    <property type="project" value="UniProtKB-KW"/>
</dbReference>
<reference evidence="26" key="1">
    <citation type="submission" date="2021-03" db="EMBL/GenBank/DDBJ databases">
        <title>Draft genome sequence of rust myrtle Austropuccinia psidii MF-1, a brazilian biotype.</title>
        <authorList>
            <person name="Quecine M.C."/>
            <person name="Pachon D.M.R."/>
            <person name="Bonatelli M.L."/>
            <person name="Correr F.H."/>
            <person name="Franceschini L.M."/>
            <person name="Leite T.F."/>
            <person name="Margarido G.R.A."/>
            <person name="Almeida C.A."/>
            <person name="Ferrarezi J.A."/>
            <person name="Labate C.A."/>
        </authorList>
    </citation>
    <scope>NUCLEOTIDE SEQUENCE</scope>
    <source>
        <strain evidence="26">MF-1</strain>
    </source>
</reference>
<dbReference type="GO" id="GO:0006508">
    <property type="term" value="P:proteolysis"/>
    <property type="evidence" value="ECO:0007669"/>
    <property type="project" value="UniProtKB-KW"/>
</dbReference>
<dbReference type="Pfam" id="PF13976">
    <property type="entry name" value="gag_pre-integrs"/>
    <property type="match status" value="1"/>
</dbReference>
<dbReference type="GO" id="GO:0006397">
    <property type="term" value="P:mRNA processing"/>
    <property type="evidence" value="ECO:0007669"/>
    <property type="project" value="UniProtKB-KW"/>
</dbReference>
<dbReference type="InterPro" id="IPR001878">
    <property type="entry name" value="Znf_CCHC"/>
</dbReference>
<sequence length="690" mass="77028">MSSSKDTATPLDLSSLKIQDNDIVSQADKRAESLNRFSLLADKIQPKLSLDGSNFNIWSRSMIDTWASCFFGDCNYFDSNERDSDYRRNLVALSFIRNSIDRSLFQSIISQLYMPNARLVYQSLKKRFGKSSWSAIVQQARCIFVPTDQSSNLINHLVVVQGALNDLQSQIGIFTPENLLPIILYFSAPQLQGKITTALNTRKAINPSIEIYANDIIDIASWVPGKHIPEDLLPLQISRIEGSRSHEDRPHKDRSQHPGNQTPFNSPKTPITGASIQNQSPEWKKKWLTAQNPCFYCGGSGHWAPTCPVKAKAEQARRQQSKNALVAQLGVVPTLENGEGLLDSGAIHSVVGNISLFTQLAPANMSLSVASRHRFNVDGIGTIRLNTPNGVLNLSNVLYCKAIPGIVLSMGRLAEDGIDFFFLRNKLFLHHHNIFIACFFHNFQWFLPLLSTPLNSTSVSIKPISADNPPPINLATKPGIGSEAAGNLWHRRLGHLSIRNIKRLSKYQAAEGLPLTSLATNNICHHCSVSKSEHQPISALSRQHVLKPGDLVVADMIGPLPPSYDDKKYVLVIQDFFSRLTAAIPLRDKSEAKTHFIDWMRRFTAATGFKIRAIRTDNGSEFKKNILSSFLLAQGITHETSIPYERHQNGRVERTNRSILEIARTSLISAGIPKRLWPFAFKHAAFIFNR</sequence>
<evidence type="ECO:0000256" key="5">
    <source>
        <dbReference type="ARBA" id="ARBA00022670"/>
    </source>
</evidence>
<keyword evidence="2" id="KW-0815">Transposition</keyword>
<evidence type="ECO:0000256" key="8">
    <source>
        <dbReference type="ARBA" id="ARBA00022723"/>
    </source>
</evidence>
<evidence type="ECO:0000256" key="2">
    <source>
        <dbReference type="ARBA" id="ARBA00022578"/>
    </source>
</evidence>
<keyword evidence="19" id="KW-0233">DNA recombination</keyword>
<keyword evidence="10" id="KW-0255">Endonuclease</keyword>
<feature type="non-terminal residue" evidence="26">
    <location>
        <position position="690"/>
    </location>
</feature>
<dbReference type="SUPFAM" id="SSF53098">
    <property type="entry name" value="Ribonuclease H-like"/>
    <property type="match status" value="1"/>
</dbReference>
<keyword evidence="15" id="KW-0229">DNA integration</keyword>
<evidence type="ECO:0000256" key="6">
    <source>
        <dbReference type="ARBA" id="ARBA00022695"/>
    </source>
</evidence>
<keyword evidence="4" id="KW-0507">mRNA processing</keyword>
<feature type="compositionally biased region" description="Polar residues" evidence="23">
    <location>
        <begin position="257"/>
        <end position="276"/>
    </location>
</feature>
<evidence type="ECO:0000256" key="9">
    <source>
        <dbReference type="ARBA" id="ARBA00022741"/>
    </source>
</evidence>
<evidence type="ECO:0000256" key="23">
    <source>
        <dbReference type="SAM" id="MobiDB-lite"/>
    </source>
</evidence>
<comment type="catalytic activity">
    <reaction evidence="20">
        <text>DNA(n) + a 2'-deoxyribonucleoside 5'-triphosphate = DNA(n+1) + diphosphate</text>
        <dbReference type="Rhea" id="RHEA:22508"/>
        <dbReference type="Rhea" id="RHEA-COMP:17339"/>
        <dbReference type="Rhea" id="RHEA-COMP:17340"/>
        <dbReference type="ChEBI" id="CHEBI:33019"/>
        <dbReference type="ChEBI" id="CHEBI:61560"/>
        <dbReference type="ChEBI" id="CHEBI:173112"/>
        <dbReference type="EC" id="2.7.7.49"/>
    </reaction>
</comment>
<evidence type="ECO:0000256" key="10">
    <source>
        <dbReference type="ARBA" id="ARBA00022759"/>
    </source>
</evidence>
<dbReference type="PROSITE" id="PS50158">
    <property type="entry name" value="ZF_CCHC"/>
    <property type="match status" value="1"/>
</dbReference>
<dbReference type="InterPro" id="IPR036397">
    <property type="entry name" value="RNaseH_sf"/>
</dbReference>
<feature type="domain" description="CCHC-type" evidence="24">
    <location>
        <begin position="294"/>
        <end position="308"/>
    </location>
</feature>
<evidence type="ECO:0000256" key="11">
    <source>
        <dbReference type="ARBA" id="ARBA00022801"/>
    </source>
</evidence>
<keyword evidence="7" id="KW-0540">Nuclease</keyword>
<dbReference type="Pfam" id="PF22936">
    <property type="entry name" value="Pol_BBD"/>
    <property type="match status" value="1"/>
</dbReference>
<dbReference type="SUPFAM" id="SSF57756">
    <property type="entry name" value="Retrovirus zinc finger-like domains"/>
    <property type="match status" value="1"/>
</dbReference>
<dbReference type="GO" id="GO:0004519">
    <property type="term" value="F:endonuclease activity"/>
    <property type="evidence" value="ECO:0007669"/>
    <property type="project" value="UniProtKB-KW"/>
</dbReference>
<dbReference type="GO" id="GO:0015074">
    <property type="term" value="P:DNA integration"/>
    <property type="evidence" value="ECO:0007669"/>
    <property type="project" value="UniProtKB-KW"/>
</dbReference>
<dbReference type="GO" id="GO:0005634">
    <property type="term" value="C:nucleus"/>
    <property type="evidence" value="ECO:0007669"/>
    <property type="project" value="UniProtKB-ARBA"/>
</dbReference>
<keyword evidence="18" id="KW-0917">Virion maturation</keyword>
<dbReference type="Gene3D" id="3.30.420.10">
    <property type="entry name" value="Ribonuclease H-like superfamily/Ribonuclease H"/>
    <property type="match status" value="1"/>
</dbReference>
<evidence type="ECO:0000256" key="19">
    <source>
        <dbReference type="ARBA" id="ARBA00023172"/>
    </source>
</evidence>
<dbReference type="AlphaFoldDB" id="A0A9Q3FDT8"/>
<evidence type="ECO:0000259" key="24">
    <source>
        <dbReference type="PROSITE" id="PS50158"/>
    </source>
</evidence>
<dbReference type="GO" id="GO:0005524">
    <property type="term" value="F:ATP binding"/>
    <property type="evidence" value="ECO:0007669"/>
    <property type="project" value="UniProtKB-KW"/>
</dbReference>
<evidence type="ECO:0000256" key="3">
    <source>
        <dbReference type="ARBA" id="ARBA00022612"/>
    </source>
</evidence>
<comment type="function">
    <text evidence="1">The aspartyl protease (PR) mediates the proteolytic cleavages of the Gag and Gag-Pol polyproteins after assembly of the VLP.</text>
</comment>
<dbReference type="Gene3D" id="4.10.60.10">
    <property type="entry name" value="Zinc finger, CCHC-type"/>
    <property type="match status" value="1"/>
</dbReference>
<dbReference type="InterPro" id="IPR025724">
    <property type="entry name" value="GAG-pre-integrase_dom"/>
</dbReference>
<evidence type="ECO:0000256" key="15">
    <source>
        <dbReference type="ARBA" id="ARBA00022908"/>
    </source>
</evidence>
<keyword evidence="22" id="KW-0863">Zinc-finger</keyword>
<dbReference type="GO" id="GO:0003887">
    <property type="term" value="F:DNA-directed DNA polymerase activity"/>
    <property type="evidence" value="ECO:0007669"/>
    <property type="project" value="UniProtKB-KW"/>
</dbReference>
<dbReference type="InterPro" id="IPR039537">
    <property type="entry name" value="Retrotran_Ty1/copia-like"/>
</dbReference>
<dbReference type="GO" id="GO:0003964">
    <property type="term" value="F:RNA-directed DNA polymerase activity"/>
    <property type="evidence" value="ECO:0007669"/>
    <property type="project" value="UniProtKB-KW"/>
</dbReference>
<evidence type="ECO:0000256" key="14">
    <source>
        <dbReference type="ARBA" id="ARBA00022884"/>
    </source>
</evidence>
<keyword evidence="13" id="KW-0460">Magnesium</keyword>
<dbReference type="GO" id="GO:0006310">
    <property type="term" value="P:DNA recombination"/>
    <property type="evidence" value="ECO:0007669"/>
    <property type="project" value="UniProtKB-KW"/>
</dbReference>
<keyword evidence="17" id="KW-0808">Transferase</keyword>
<keyword evidence="17" id="KW-0239">DNA-directed DNA polymerase</keyword>
<dbReference type="InterPro" id="IPR012337">
    <property type="entry name" value="RNaseH-like_sf"/>
</dbReference>
<protein>
    <recommendedName>
        <fullName evidence="28">Integrase catalytic domain-containing protein</fullName>
    </recommendedName>
</protein>
<evidence type="ECO:0000256" key="4">
    <source>
        <dbReference type="ARBA" id="ARBA00022664"/>
    </source>
</evidence>
<organism evidence="26 27">
    <name type="scientific">Austropuccinia psidii MF-1</name>
    <dbReference type="NCBI Taxonomy" id="1389203"/>
    <lineage>
        <taxon>Eukaryota</taxon>
        <taxon>Fungi</taxon>
        <taxon>Dikarya</taxon>
        <taxon>Basidiomycota</taxon>
        <taxon>Pucciniomycotina</taxon>
        <taxon>Pucciniomycetes</taxon>
        <taxon>Pucciniales</taxon>
        <taxon>Sphaerophragmiaceae</taxon>
        <taxon>Austropuccinia</taxon>
    </lineage>
</organism>
<feature type="region of interest" description="Disordered" evidence="23">
    <location>
        <begin position="242"/>
        <end position="276"/>
    </location>
</feature>
<keyword evidence="5" id="KW-0645">Protease</keyword>
<evidence type="ECO:0000313" key="27">
    <source>
        <dbReference type="Proteomes" id="UP000765509"/>
    </source>
</evidence>
<evidence type="ECO:0000256" key="12">
    <source>
        <dbReference type="ARBA" id="ARBA00022840"/>
    </source>
</evidence>
<feature type="domain" description="Integrase catalytic" evidence="25">
    <location>
        <begin position="544"/>
        <end position="690"/>
    </location>
</feature>
<keyword evidence="16" id="KW-0695">RNA-directed DNA polymerase</keyword>
<comment type="catalytic activity">
    <reaction evidence="21">
        <text>DNA(n) + a 2'-deoxyribonucleoside 5'-triphosphate = DNA(n+1) + diphosphate</text>
        <dbReference type="Rhea" id="RHEA:22508"/>
        <dbReference type="Rhea" id="RHEA-COMP:17339"/>
        <dbReference type="Rhea" id="RHEA-COMP:17340"/>
        <dbReference type="ChEBI" id="CHEBI:33019"/>
        <dbReference type="ChEBI" id="CHEBI:61560"/>
        <dbReference type="ChEBI" id="CHEBI:173112"/>
        <dbReference type="EC" id="2.7.7.7"/>
    </reaction>
</comment>
<evidence type="ECO:0000256" key="16">
    <source>
        <dbReference type="ARBA" id="ARBA00022918"/>
    </source>
</evidence>
<evidence type="ECO:0000256" key="22">
    <source>
        <dbReference type="PROSITE-ProRule" id="PRU00047"/>
    </source>
</evidence>
<feature type="compositionally biased region" description="Basic and acidic residues" evidence="23">
    <location>
        <begin position="242"/>
        <end position="256"/>
    </location>
</feature>